<sequence length="1970" mass="216309">MAQDSASSSYLEPPAITAIKHDAFQNGPLARHAMERSFSQDIQEGTQELKEAAEQTRNIILDLGLDGVIRWVSPSWTDVVGTDLAAVRGQKISKFISDDPTVFDTAIEALTSNDSKSHIVKFSVKVDTSSDMAPMIPVEEGQEPGPDTVSLDDAGCATVELEGQGIMVYDRNSGGVTHTMWMLQPAQEPIRIEIALPQRLVETLGVGAEILAKYLTELAEAGANDPENHPPPLPVLCRVCERSIIPWWFEKHSDLCVQEHRAEMDVQTVQDSLTEQRHAIVKVLDAFEARQGRVGPDGPSHNTPLPEYKGQPIGPSPTPSSGVSSAAGSHAASPARSRSPSTAGMGHNRARSFVVRRPLVRMVELILDLCDTALEINVPSIKDSKSNSEDEFLSQSPQSESRIAQVHQWQPPISLESEPGLAALSADTEKLARAKVDAVHRHQFILEYSERIRQEYVAEVDACISEALIKAERAAAGESLSSSESDSESDQEIDAHLEDILESPVKTEESLAQVLEPEATRSMSYVGIRSMASALRNSRDLSHIPMTDQRRSSSQAVSTGSNSPIECPTPKSHKSTLITQPQPLSNRRSVYIDDANDSDSSLPSSNWRADSPVVSEHGRSAHSRDRKRRSMHLHGLNSSSPHRQQSPGRYPPPPPSPLRMNKARIPSGEIAPAPSVSPLLTTGEFMPPQHIPILHRRQSSMHSSDMRTPSSPRLNSISQPQQRAQPPSIKDFEVIKPISRGAFGSVYLAKKKATGEYFAIKVLRKSDMVAKNQVTNVKAERAIMMWQGESDFVAKLYWTFSSKDYLYLVMEFLNGGDCASLVKILGGLSEDWAKKYIAEVVLGVEHLHSRGIVHRDLKPDNLLIDSKGHLKLTDFGLSRMGLVGRQKRALIQPDEPAPDLLKQGPFTQSSGNGSNPTSRSASFDYQGPHSPAPTPLMTPALAGGLDQPSYFSLNRESSLSREMSFKSSGHRSDSGSSFDLHHLFKKLGVQDAAEASSHLRNHALEEELYSQGSNSPDLFPLSQSMSNISQAPPPPPASSQMLPPPTALFDPDESGRRFVGTPDYLAPETINGQTQDEMCDWWSLGCILFEFLYGVPPFNAETTEEVFDNILHRRIAWPEDDEFEVSVEAKDLINMLIQLDPRERLGANLEEKYPSGGREIQAHPWFADINWDTLLEDEAQFIPAPEHPEDTEYFDSRGATLSSFPEELEDQISPSGTTPNGVDYPNRPHDALFRARTQTASAKRGLMPLHIPPHVARDSRSRRLSEPVVADDFGNFTFKNLPVLEKANKDIVEKMRKEAMQAQSRGYTHSQAISAANSPAMGSPGPSLEGSPMMPMPVKRALSISKGHRPGSPASLVTNNSSPSRPSQPSSPLLVQFSTAHHERRKTSGSSSGSNSLLPGSFFDIPYDAVKHVSTAIASPIKPHRLPAVSPAKQVAGPPSRQSSVNGRPRSQTVGSQESDGQSAREGFIPGHHKRKSQLFVRDVSPSSSDNENTQAKAILKVQRRRQSSRRMSQINFMDGPTYRPLDVLICEDHPVSRMVMERLFEKLRCRTVTAANGPDALRLAVSQIQFDIIFMEFKLPLISGVDAARMIRDTKSANTNTPIVCITGYLKDLPETHHFDTLMQKPPTTQKLSEMLCKYCTWKPPPKDFRLAMPLQIPPMSSRLDGTHTQDSPSSVASSLAPTMPDSSYKGSSREDSIGSGGFFSDMESMKADEIPVIVSRAATDDWANSGLGISDDIVISRKPYVQSGFPHLIHTESAPASATIDEHGGFGLRTPRRQRSSEAVRQKREQLEKNLQALSGAAEEGDDEDDELGDAQVRARSPIGKSARPTSKLGIEMMRTNSRGSVISMNNDNIDSDNLRKSLEILEERMESLKIPEEPSPAILGSIQPRKTMERIPSQHSHPEQTLPERPPSRGHITPPVIFPLQPGTSVAEISMDNDITPVPTRTINLEEEPTPKPHGSPAGQVTQ</sequence>
<dbReference type="GO" id="GO:0004674">
    <property type="term" value="F:protein serine/threonine kinase activity"/>
    <property type="evidence" value="ECO:0007669"/>
    <property type="project" value="UniProtKB-KW"/>
</dbReference>
<evidence type="ECO:0000256" key="4">
    <source>
        <dbReference type="ARBA" id="ARBA00022679"/>
    </source>
</evidence>
<keyword evidence="16" id="KW-1185">Reference proteome</keyword>
<feature type="compositionally biased region" description="Basic and acidic residues" evidence="11">
    <location>
        <begin position="1781"/>
        <end position="1794"/>
    </location>
</feature>
<feature type="region of interest" description="Disordered" evidence="11">
    <location>
        <begin position="540"/>
        <end position="662"/>
    </location>
</feature>
<feature type="compositionally biased region" description="Polar residues" evidence="11">
    <location>
        <begin position="1668"/>
        <end position="1692"/>
    </location>
</feature>
<evidence type="ECO:0000256" key="10">
    <source>
        <dbReference type="PROSITE-ProRule" id="PRU00169"/>
    </source>
</evidence>
<keyword evidence="5" id="KW-0547">Nucleotide-binding</keyword>
<dbReference type="InterPro" id="IPR011006">
    <property type="entry name" value="CheY-like_superfamily"/>
</dbReference>
<feature type="compositionally biased region" description="Polar residues" evidence="11">
    <location>
        <begin position="1440"/>
        <end position="1462"/>
    </location>
</feature>
<dbReference type="EMBL" id="JAVRRD010000007">
    <property type="protein sequence ID" value="KAK5056710.1"/>
    <property type="molecule type" value="Genomic_DNA"/>
</dbReference>
<feature type="region of interest" description="Disordered" evidence="11">
    <location>
        <begin position="1661"/>
        <end position="1706"/>
    </location>
</feature>
<feature type="compositionally biased region" description="Polar residues" evidence="11">
    <location>
        <begin position="700"/>
        <end position="725"/>
    </location>
</feature>
<dbReference type="PROSITE" id="PS50110">
    <property type="entry name" value="RESPONSE_REGULATORY"/>
    <property type="match status" value="1"/>
</dbReference>
<feature type="region of interest" description="Disordered" evidence="11">
    <location>
        <begin position="893"/>
        <end position="949"/>
    </location>
</feature>
<dbReference type="CDD" id="cd17546">
    <property type="entry name" value="REC_hyHK_CKI1_RcsC-like"/>
    <property type="match status" value="1"/>
</dbReference>
<dbReference type="PROSITE" id="PS50011">
    <property type="entry name" value="PROTEIN_KINASE_DOM"/>
    <property type="match status" value="1"/>
</dbReference>
<evidence type="ECO:0000256" key="9">
    <source>
        <dbReference type="ARBA" id="ARBA00048679"/>
    </source>
</evidence>
<dbReference type="InterPro" id="IPR001789">
    <property type="entry name" value="Sig_transdc_resp-reg_receiver"/>
</dbReference>
<feature type="domain" description="AGC-kinase C-terminal" evidence="14">
    <location>
        <begin position="1167"/>
        <end position="1288"/>
    </location>
</feature>
<dbReference type="Gene3D" id="1.10.510.10">
    <property type="entry name" value="Transferase(Phosphotransferase) domain 1"/>
    <property type="match status" value="2"/>
</dbReference>
<keyword evidence="6" id="KW-0418">Kinase</keyword>
<feature type="compositionally biased region" description="Polar residues" evidence="11">
    <location>
        <begin position="1301"/>
        <end position="1317"/>
    </location>
</feature>
<dbReference type="PANTHER" id="PTHR24356">
    <property type="entry name" value="SERINE/THREONINE-PROTEIN KINASE"/>
    <property type="match status" value="1"/>
</dbReference>
<dbReference type="GO" id="GO:0005737">
    <property type="term" value="C:cytoplasm"/>
    <property type="evidence" value="ECO:0007669"/>
    <property type="project" value="TreeGrafter"/>
</dbReference>
<evidence type="ECO:0000256" key="11">
    <source>
        <dbReference type="SAM" id="MobiDB-lite"/>
    </source>
</evidence>
<dbReference type="Gene3D" id="3.30.200.20">
    <property type="entry name" value="Phosphorylase Kinase, domain 1"/>
    <property type="match status" value="2"/>
</dbReference>
<dbReference type="GO" id="GO:1901992">
    <property type="term" value="P:positive regulation of mitotic cell cycle phase transition"/>
    <property type="evidence" value="ECO:0007669"/>
    <property type="project" value="UniProtKB-ARBA"/>
</dbReference>
<feature type="compositionally biased region" description="Polar residues" evidence="11">
    <location>
        <begin position="552"/>
        <end position="564"/>
    </location>
</feature>
<feature type="compositionally biased region" description="Polar residues" evidence="11">
    <location>
        <begin position="636"/>
        <end position="647"/>
    </location>
</feature>
<dbReference type="InterPro" id="IPR011009">
    <property type="entry name" value="Kinase-like_dom_sf"/>
</dbReference>
<dbReference type="SMART" id="SM00220">
    <property type="entry name" value="S_TKc"/>
    <property type="match status" value="1"/>
</dbReference>
<dbReference type="InterPro" id="IPR000719">
    <property type="entry name" value="Prot_kinase_dom"/>
</dbReference>
<keyword evidence="3" id="KW-0597">Phosphoprotein</keyword>
<name>A0AAV9NJA8_9EURO</name>
<dbReference type="PROSITE" id="PS51285">
    <property type="entry name" value="AGC_KINASE_CTER"/>
    <property type="match status" value="1"/>
</dbReference>
<dbReference type="GO" id="GO:0000160">
    <property type="term" value="P:phosphorelay signal transduction system"/>
    <property type="evidence" value="ECO:0007669"/>
    <property type="project" value="InterPro"/>
</dbReference>
<accession>A0AAV9NJA8</accession>
<evidence type="ECO:0000256" key="7">
    <source>
        <dbReference type="ARBA" id="ARBA00022840"/>
    </source>
</evidence>
<evidence type="ECO:0000256" key="5">
    <source>
        <dbReference type="ARBA" id="ARBA00022741"/>
    </source>
</evidence>
<feature type="region of interest" description="Disordered" evidence="11">
    <location>
        <begin position="1896"/>
        <end position="1970"/>
    </location>
</feature>
<evidence type="ECO:0000256" key="6">
    <source>
        <dbReference type="ARBA" id="ARBA00022777"/>
    </source>
</evidence>
<feature type="compositionally biased region" description="Pro residues" evidence="11">
    <location>
        <begin position="1031"/>
        <end position="1046"/>
    </location>
</feature>
<dbReference type="SUPFAM" id="SSF55785">
    <property type="entry name" value="PYP-like sensor domain (PAS domain)"/>
    <property type="match status" value="1"/>
</dbReference>
<dbReference type="FunFam" id="3.30.200.20:FF:001008">
    <property type="entry name" value="Serine/threonine-protein kinase cek1"/>
    <property type="match status" value="1"/>
</dbReference>
<feature type="region of interest" description="Disordered" evidence="11">
    <location>
        <begin position="1207"/>
        <end position="1226"/>
    </location>
</feature>
<feature type="domain" description="Response regulatory" evidence="13">
    <location>
        <begin position="1527"/>
        <end position="1641"/>
    </location>
</feature>
<feature type="compositionally biased region" description="Polar residues" evidence="11">
    <location>
        <begin position="1010"/>
        <end position="1028"/>
    </location>
</feature>
<comment type="caution">
    <text evidence="10">Lacks conserved residue(s) required for the propagation of feature annotation.</text>
</comment>
<organism evidence="15 16">
    <name type="scientific">Exophiala bonariae</name>
    <dbReference type="NCBI Taxonomy" id="1690606"/>
    <lineage>
        <taxon>Eukaryota</taxon>
        <taxon>Fungi</taxon>
        <taxon>Dikarya</taxon>
        <taxon>Ascomycota</taxon>
        <taxon>Pezizomycotina</taxon>
        <taxon>Eurotiomycetes</taxon>
        <taxon>Chaetothyriomycetidae</taxon>
        <taxon>Chaetothyriales</taxon>
        <taxon>Herpotrichiellaceae</taxon>
        <taxon>Exophiala</taxon>
    </lineage>
</organism>
<dbReference type="InterPro" id="IPR035965">
    <property type="entry name" value="PAS-like_dom_sf"/>
</dbReference>
<evidence type="ECO:0000256" key="3">
    <source>
        <dbReference type="ARBA" id="ARBA00022553"/>
    </source>
</evidence>
<feature type="region of interest" description="Disordered" evidence="11">
    <location>
        <begin position="291"/>
        <end position="347"/>
    </location>
</feature>
<comment type="catalytic activity">
    <reaction evidence="8">
        <text>L-threonyl-[protein] + ATP = O-phospho-L-threonyl-[protein] + ADP + H(+)</text>
        <dbReference type="Rhea" id="RHEA:46608"/>
        <dbReference type="Rhea" id="RHEA-COMP:11060"/>
        <dbReference type="Rhea" id="RHEA-COMP:11605"/>
        <dbReference type="ChEBI" id="CHEBI:15378"/>
        <dbReference type="ChEBI" id="CHEBI:30013"/>
        <dbReference type="ChEBI" id="CHEBI:30616"/>
        <dbReference type="ChEBI" id="CHEBI:61977"/>
        <dbReference type="ChEBI" id="CHEBI:456216"/>
        <dbReference type="EC" id="2.7.11.1"/>
    </reaction>
</comment>
<keyword evidence="7" id="KW-0067">ATP-binding</keyword>
<evidence type="ECO:0000313" key="16">
    <source>
        <dbReference type="Proteomes" id="UP001358417"/>
    </source>
</evidence>
<evidence type="ECO:0000313" key="15">
    <source>
        <dbReference type="EMBL" id="KAK5056710.1"/>
    </source>
</evidence>
<evidence type="ECO:0000256" key="1">
    <source>
        <dbReference type="ARBA" id="ARBA00012513"/>
    </source>
</evidence>
<feature type="compositionally biased region" description="Polar residues" evidence="11">
    <location>
        <begin position="905"/>
        <end position="923"/>
    </location>
</feature>
<dbReference type="SUPFAM" id="SSF56112">
    <property type="entry name" value="Protein kinase-like (PK-like)"/>
    <property type="match status" value="1"/>
</dbReference>
<dbReference type="Pfam" id="PF00072">
    <property type="entry name" value="Response_reg"/>
    <property type="match status" value="1"/>
</dbReference>
<protein>
    <recommendedName>
        <fullName evidence="1">non-specific serine/threonine protein kinase</fullName>
        <ecNumber evidence="1">2.7.11.1</ecNumber>
    </recommendedName>
</protein>
<dbReference type="InterPro" id="IPR000961">
    <property type="entry name" value="AGC-kinase_C"/>
</dbReference>
<dbReference type="InterPro" id="IPR008271">
    <property type="entry name" value="Ser/Thr_kinase_AS"/>
</dbReference>
<gene>
    <name evidence="15" type="ORF">LTR84_012242</name>
</gene>
<feature type="region of interest" description="Disordered" evidence="11">
    <location>
        <begin position="383"/>
        <end position="405"/>
    </location>
</feature>
<feature type="compositionally biased region" description="Low complexity" evidence="11">
    <location>
        <begin position="1361"/>
        <end position="1372"/>
    </location>
</feature>
<feature type="region of interest" description="Disordered" evidence="11">
    <location>
        <begin position="1008"/>
        <end position="1054"/>
    </location>
</feature>
<comment type="catalytic activity">
    <reaction evidence="9">
        <text>L-seryl-[protein] + ATP = O-phospho-L-seryl-[protein] + ADP + H(+)</text>
        <dbReference type="Rhea" id="RHEA:17989"/>
        <dbReference type="Rhea" id="RHEA-COMP:9863"/>
        <dbReference type="Rhea" id="RHEA-COMP:11604"/>
        <dbReference type="ChEBI" id="CHEBI:15378"/>
        <dbReference type="ChEBI" id="CHEBI:29999"/>
        <dbReference type="ChEBI" id="CHEBI:30616"/>
        <dbReference type="ChEBI" id="CHEBI:83421"/>
        <dbReference type="ChEBI" id="CHEBI:456216"/>
        <dbReference type="EC" id="2.7.11.1"/>
    </reaction>
</comment>
<dbReference type="SMART" id="SM00448">
    <property type="entry name" value="REC"/>
    <property type="match status" value="1"/>
</dbReference>
<evidence type="ECO:0000259" key="14">
    <source>
        <dbReference type="PROSITE" id="PS51285"/>
    </source>
</evidence>
<feature type="compositionally biased region" description="Polar residues" evidence="11">
    <location>
        <begin position="575"/>
        <end position="588"/>
    </location>
</feature>
<dbReference type="FunFam" id="1.10.510.10:FF:000664">
    <property type="entry name" value="Serine threonine protein kinase"/>
    <property type="match status" value="1"/>
</dbReference>
<feature type="compositionally biased region" description="Polar residues" evidence="11">
    <location>
        <begin position="598"/>
        <end position="608"/>
    </location>
</feature>
<reference evidence="15 16" key="1">
    <citation type="submission" date="2023-08" db="EMBL/GenBank/DDBJ databases">
        <title>Black Yeasts Isolated from many extreme environments.</title>
        <authorList>
            <person name="Coleine C."/>
            <person name="Stajich J.E."/>
            <person name="Selbmann L."/>
        </authorList>
    </citation>
    <scope>NUCLEOTIDE SEQUENCE [LARGE SCALE GENOMIC DNA]</scope>
    <source>
        <strain evidence="15 16">CCFEE 5792</strain>
    </source>
</reference>
<dbReference type="EC" id="2.7.11.1" evidence="1"/>
<feature type="compositionally biased region" description="Low complexity" evidence="11">
    <location>
        <begin position="319"/>
        <end position="344"/>
    </location>
</feature>
<dbReference type="PANTHER" id="PTHR24356:SF1">
    <property type="entry name" value="SERINE_THREONINE-PROTEIN KINASE GREATWALL"/>
    <property type="match status" value="1"/>
</dbReference>
<dbReference type="Gene3D" id="3.40.50.2300">
    <property type="match status" value="1"/>
</dbReference>
<dbReference type="FunFam" id="3.40.50.2300:FF:000139">
    <property type="entry name" value="Serine threonine protein kinase"/>
    <property type="match status" value="1"/>
</dbReference>
<feature type="region of interest" description="Disordered" evidence="11">
    <location>
        <begin position="1300"/>
        <end position="1398"/>
    </location>
</feature>
<feature type="region of interest" description="Disordered" evidence="11">
    <location>
        <begin position="1758"/>
        <end position="1835"/>
    </location>
</feature>
<dbReference type="GO" id="GO:0005634">
    <property type="term" value="C:nucleus"/>
    <property type="evidence" value="ECO:0007669"/>
    <property type="project" value="TreeGrafter"/>
</dbReference>
<evidence type="ECO:0000256" key="8">
    <source>
        <dbReference type="ARBA" id="ARBA00047899"/>
    </source>
</evidence>
<dbReference type="Pfam" id="PF00069">
    <property type="entry name" value="Pkinase"/>
    <property type="match status" value="2"/>
</dbReference>
<evidence type="ECO:0000259" key="12">
    <source>
        <dbReference type="PROSITE" id="PS50011"/>
    </source>
</evidence>
<keyword evidence="2" id="KW-0723">Serine/threonine-protein kinase</keyword>
<dbReference type="PROSITE" id="PS00108">
    <property type="entry name" value="PROTEIN_KINASE_ST"/>
    <property type="match status" value="1"/>
</dbReference>
<proteinExistence type="predicted"/>
<dbReference type="FunFam" id="1.10.510.10:FF:000340">
    <property type="entry name" value="Serine threonine protein kinase"/>
    <property type="match status" value="1"/>
</dbReference>
<feature type="compositionally biased region" description="Low complexity" evidence="11">
    <location>
        <begin position="1388"/>
        <end position="1398"/>
    </location>
</feature>
<dbReference type="SUPFAM" id="SSF52172">
    <property type="entry name" value="CheY-like"/>
    <property type="match status" value="1"/>
</dbReference>
<feature type="region of interest" description="Disordered" evidence="11">
    <location>
        <begin position="697"/>
        <end position="727"/>
    </location>
</feature>
<dbReference type="RefSeq" id="XP_064708426.1">
    <property type="nucleotide sequence ID" value="XM_064855766.1"/>
</dbReference>
<dbReference type="InterPro" id="IPR050236">
    <property type="entry name" value="Ser_Thr_kinase_AGC"/>
</dbReference>
<feature type="domain" description="Protein kinase" evidence="12">
    <location>
        <begin position="732"/>
        <end position="1166"/>
    </location>
</feature>
<feature type="compositionally biased region" description="Acidic residues" evidence="11">
    <location>
        <begin position="1805"/>
        <end position="1815"/>
    </location>
</feature>
<dbReference type="Proteomes" id="UP001358417">
    <property type="component" value="Unassembled WGS sequence"/>
</dbReference>
<dbReference type="CDD" id="cd05611">
    <property type="entry name" value="STKc_Rim15_like"/>
    <property type="match status" value="1"/>
</dbReference>
<dbReference type="GO" id="GO:0005524">
    <property type="term" value="F:ATP binding"/>
    <property type="evidence" value="ECO:0007669"/>
    <property type="project" value="UniProtKB-KW"/>
</dbReference>
<feature type="region of interest" description="Disordered" evidence="11">
    <location>
        <begin position="1428"/>
        <end position="1477"/>
    </location>
</feature>
<feature type="compositionally biased region" description="Polar residues" evidence="11">
    <location>
        <begin position="393"/>
        <end position="402"/>
    </location>
</feature>
<keyword evidence="4" id="KW-0808">Transferase</keyword>
<comment type="caution">
    <text evidence="15">The sequence shown here is derived from an EMBL/GenBank/DDBJ whole genome shotgun (WGS) entry which is preliminary data.</text>
</comment>
<evidence type="ECO:0000259" key="13">
    <source>
        <dbReference type="PROSITE" id="PS50110"/>
    </source>
</evidence>
<dbReference type="GeneID" id="89980389"/>
<evidence type="ECO:0000256" key="2">
    <source>
        <dbReference type="ARBA" id="ARBA00022527"/>
    </source>
</evidence>